<dbReference type="Gene3D" id="1.10.287.2720">
    <property type="match status" value="1"/>
</dbReference>
<dbReference type="Proteomes" id="UP000189580">
    <property type="component" value="Chromosome b"/>
</dbReference>
<dbReference type="PANTHER" id="PTHR10972">
    <property type="entry name" value="OXYSTEROL-BINDING PROTEIN-RELATED"/>
    <property type="match status" value="1"/>
</dbReference>
<evidence type="ECO:0000313" key="4">
    <source>
        <dbReference type="Proteomes" id="UP000189580"/>
    </source>
</evidence>
<comment type="similarity">
    <text evidence="1 2">Belongs to the OSBP family.</text>
</comment>
<dbReference type="InterPro" id="IPR018494">
    <property type="entry name" value="Oxysterol-bd_CS"/>
</dbReference>
<dbReference type="GO" id="GO:0005829">
    <property type="term" value="C:cytosol"/>
    <property type="evidence" value="ECO:0007669"/>
    <property type="project" value="TreeGrafter"/>
</dbReference>
<dbReference type="PROSITE" id="PS01013">
    <property type="entry name" value="OSBP"/>
    <property type="match status" value="1"/>
</dbReference>
<dbReference type="GO" id="GO:0016020">
    <property type="term" value="C:membrane"/>
    <property type="evidence" value="ECO:0007669"/>
    <property type="project" value="TreeGrafter"/>
</dbReference>
<sequence>MVLVLKWFIGTLRGQYCSRNEKLGSEKKPLNPFLGELFVGKWAGDAESGETVLASEQVSHHPPITGYSIWNDKHGVYLNGYNGMKARIATTTISVKQNGHATYYLKAFDETYIISLPALHIEGILFGAPYVELEGKSFIHGSSGYSVSIEYTGKGYFSGKKNSFKAKIYKGSEDAALYRVSGQWSESSKIKDEKTGVETPFLDSLKITSESLQVKPEAEQSELESRRAWSKVAAAIREGDYELIHQEKSKIENDQRELRKTEQAEGKTWPSKWFEEVPVSNAPEVYLTLSKAAGVEPETTWTFVRSKFDAADVKP</sequence>
<dbReference type="Gene3D" id="2.40.160.120">
    <property type="match status" value="1"/>
</dbReference>
<evidence type="ECO:0000256" key="2">
    <source>
        <dbReference type="RuleBase" id="RU003844"/>
    </source>
</evidence>
<dbReference type="Gene3D" id="3.30.70.3490">
    <property type="match status" value="1"/>
</dbReference>
<dbReference type="RefSeq" id="XP_018737088.1">
    <property type="nucleotide sequence ID" value="XM_018879145.1"/>
</dbReference>
<dbReference type="EMBL" id="CP014503">
    <property type="protein sequence ID" value="ANB14611.1"/>
    <property type="molecule type" value="Genomic_DNA"/>
</dbReference>
<dbReference type="SUPFAM" id="SSF144000">
    <property type="entry name" value="Oxysterol-binding protein-like"/>
    <property type="match status" value="1"/>
</dbReference>
<dbReference type="KEGG" id="slb:AWJ20_2216"/>
<keyword evidence="4" id="KW-1185">Reference proteome</keyword>
<evidence type="ECO:0000313" key="3">
    <source>
        <dbReference type="EMBL" id="ANB14611.1"/>
    </source>
</evidence>
<name>A0A167EYK0_9ASCO</name>
<dbReference type="GO" id="GO:0008142">
    <property type="term" value="F:oxysterol binding"/>
    <property type="evidence" value="ECO:0007669"/>
    <property type="project" value="TreeGrafter"/>
</dbReference>
<dbReference type="InterPro" id="IPR037239">
    <property type="entry name" value="OSBP_sf"/>
</dbReference>
<dbReference type="OrthoDB" id="14833at2759"/>
<dbReference type="AlphaFoldDB" id="A0A167EYK0"/>
<dbReference type="GeneID" id="30034103"/>
<dbReference type="Pfam" id="PF01237">
    <property type="entry name" value="Oxysterol_BP"/>
    <property type="match status" value="2"/>
</dbReference>
<protein>
    <submittedName>
        <fullName evidence="3">Oxysterol-binding protein KES1</fullName>
    </submittedName>
</protein>
<gene>
    <name evidence="3" type="primary">KES1</name>
    <name evidence="3" type="ORF">AWJ20_2216</name>
</gene>
<organism evidence="3 4">
    <name type="scientific">Sugiyamaella lignohabitans</name>
    <dbReference type="NCBI Taxonomy" id="796027"/>
    <lineage>
        <taxon>Eukaryota</taxon>
        <taxon>Fungi</taxon>
        <taxon>Dikarya</taxon>
        <taxon>Ascomycota</taxon>
        <taxon>Saccharomycotina</taxon>
        <taxon>Dipodascomycetes</taxon>
        <taxon>Dipodascales</taxon>
        <taxon>Trichomonascaceae</taxon>
        <taxon>Sugiyamaella</taxon>
    </lineage>
</organism>
<dbReference type="InterPro" id="IPR000648">
    <property type="entry name" value="Oxysterol-bd"/>
</dbReference>
<dbReference type="PANTHER" id="PTHR10972:SF184">
    <property type="entry name" value="OXYSTEROL-BINDING PROTEIN HOMOLOG 4-RELATED"/>
    <property type="match status" value="1"/>
</dbReference>
<proteinExistence type="inferred from homology"/>
<dbReference type="FunFam" id="2.40.160.120:FF:000010">
    <property type="entry name" value="Oxysterol-binding protein homolog 4"/>
    <property type="match status" value="1"/>
</dbReference>
<dbReference type="GO" id="GO:0120009">
    <property type="term" value="P:intermembrane lipid transfer"/>
    <property type="evidence" value="ECO:0007669"/>
    <property type="project" value="UniProtKB-ARBA"/>
</dbReference>
<accession>A0A167EYK0</accession>
<reference evidence="3 4" key="1">
    <citation type="submission" date="2016-02" db="EMBL/GenBank/DDBJ databases">
        <title>Complete genome sequence and transcriptome regulation of the pentose utilising yeast Sugiyamaella lignohabitans.</title>
        <authorList>
            <person name="Bellasio M."/>
            <person name="Peymann A."/>
            <person name="Valli M."/>
            <person name="Sipitzky M."/>
            <person name="Graf A."/>
            <person name="Sauer M."/>
            <person name="Marx H."/>
            <person name="Mattanovich D."/>
        </authorList>
    </citation>
    <scope>NUCLEOTIDE SEQUENCE [LARGE SCALE GENOMIC DNA]</scope>
    <source>
        <strain evidence="3 4">CBS 10342</strain>
    </source>
</reference>
<evidence type="ECO:0000256" key="1">
    <source>
        <dbReference type="ARBA" id="ARBA00008842"/>
    </source>
</evidence>